<dbReference type="Proteomes" id="UP000291106">
    <property type="component" value="Chromosome"/>
</dbReference>
<keyword evidence="2" id="KW-0175">Coiled coil</keyword>
<evidence type="ECO:0000313" key="4">
    <source>
        <dbReference type="Proteomes" id="UP000291106"/>
    </source>
</evidence>
<dbReference type="OrthoDB" id="9767431at2"/>
<reference evidence="3 4" key="1">
    <citation type="submission" date="2019-02" db="EMBL/GenBank/DDBJ databases">
        <title>Shewanella sp. D4-2 isolated from Dokdo Island.</title>
        <authorList>
            <person name="Baek K."/>
        </authorList>
    </citation>
    <scope>NUCLEOTIDE SEQUENCE [LARGE SCALE GENOMIC DNA]</scope>
    <source>
        <strain evidence="3 4">D4-2</strain>
    </source>
</reference>
<dbReference type="EMBL" id="CP036200">
    <property type="protein sequence ID" value="QBF82883.1"/>
    <property type="molecule type" value="Genomic_DNA"/>
</dbReference>
<dbReference type="RefSeq" id="WP_130599455.1">
    <property type="nucleotide sequence ID" value="NZ_CP036200.1"/>
</dbReference>
<gene>
    <name evidence="3" type="ORF">EXU30_09370</name>
</gene>
<dbReference type="AlphaFoldDB" id="A0A411PH67"/>
<organism evidence="3 4">
    <name type="scientific">Shewanella maritima</name>
    <dbReference type="NCBI Taxonomy" id="2520507"/>
    <lineage>
        <taxon>Bacteria</taxon>
        <taxon>Pseudomonadati</taxon>
        <taxon>Pseudomonadota</taxon>
        <taxon>Gammaproteobacteria</taxon>
        <taxon>Alteromonadales</taxon>
        <taxon>Shewanellaceae</taxon>
        <taxon>Shewanella</taxon>
    </lineage>
</organism>
<evidence type="ECO:0000313" key="3">
    <source>
        <dbReference type="EMBL" id="QBF82883.1"/>
    </source>
</evidence>
<comment type="similarity">
    <text evidence="1">Belongs to the UPF0111 family.</text>
</comment>
<dbReference type="InterPro" id="IPR038078">
    <property type="entry name" value="PhoU-like_sf"/>
</dbReference>
<name>A0A411PH67_9GAMM</name>
<dbReference type="PANTHER" id="PTHR36536:SF3">
    <property type="entry name" value="UPF0111 PROTEIN HI_1603"/>
    <property type="match status" value="1"/>
</dbReference>
<proteinExistence type="inferred from homology"/>
<dbReference type="Gene3D" id="1.20.58.220">
    <property type="entry name" value="Phosphate transport system protein phou homolog 2, domain 2"/>
    <property type="match status" value="1"/>
</dbReference>
<dbReference type="InterPro" id="IPR002727">
    <property type="entry name" value="DUF47"/>
</dbReference>
<evidence type="ECO:0000256" key="2">
    <source>
        <dbReference type="SAM" id="Coils"/>
    </source>
</evidence>
<evidence type="ECO:0000256" key="1">
    <source>
        <dbReference type="ARBA" id="ARBA00008591"/>
    </source>
</evidence>
<accession>A0A411PH67</accession>
<dbReference type="PANTHER" id="PTHR36536">
    <property type="entry name" value="UPF0111 PROTEIN HI_1603"/>
    <property type="match status" value="1"/>
</dbReference>
<dbReference type="InterPro" id="IPR018445">
    <property type="entry name" value="Put_Phosphate_transp_reg"/>
</dbReference>
<protein>
    <submittedName>
        <fullName evidence="3">DUF47 family protein</fullName>
    </submittedName>
</protein>
<dbReference type="Pfam" id="PF01865">
    <property type="entry name" value="PhoU_div"/>
    <property type="match status" value="1"/>
</dbReference>
<feature type="coiled-coil region" evidence="2">
    <location>
        <begin position="52"/>
        <end position="79"/>
    </location>
</feature>
<keyword evidence="4" id="KW-1185">Reference proteome</keyword>
<sequence>MFGFSRLSSLLSKSSSTETKVYLFLDQVTLSHHQFTLLWKSYLKYGADSEQFTDALAKLQAIEHQADKLKREIEQTLYRKTLIPDLRSDVASLIEQTDRLINRQETVGLHLKIERPAIPYELHEDVLAQIATIADTIDHTILCAKSYFTDLQRVQEYHQKVIAFETDADEACTRVKTHLFNLDIPLMQKVQLRYFFDRIDRVANLAEDISDRISIFTLKRAQ</sequence>
<dbReference type="KEGG" id="smai:EXU30_09370"/>